<evidence type="ECO:0000256" key="7">
    <source>
        <dbReference type="ARBA" id="ARBA00022982"/>
    </source>
</evidence>
<dbReference type="Proteomes" id="UP000229794">
    <property type="component" value="Unassembled WGS sequence"/>
</dbReference>
<evidence type="ECO:0000256" key="2">
    <source>
        <dbReference type="ARBA" id="ARBA00004370"/>
    </source>
</evidence>
<dbReference type="Gene3D" id="1.20.1260.140">
    <property type="entry name" value="Alternative oxidase"/>
    <property type="match status" value="1"/>
</dbReference>
<reference evidence="13 14" key="1">
    <citation type="submission" date="2017-09" db="EMBL/GenBank/DDBJ databases">
        <title>Depth-based differentiation of microbial function through sediment-hosted aquifers and enrichment of novel symbionts in the deep terrestrial subsurface.</title>
        <authorList>
            <person name="Probst A.J."/>
            <person name="Ladd B."/>
            <person name="Jarett J.K."/>
            <person name="Geller-Mcgrath D.E."/>
            <person name="Sieber C.M."/>
            <person name="Emerson J.B."/>
            <person name="Anantharaman K."/>
            <person name="Thomas B.C."/>
            <person name="Malmstrom R."/>
            <person name="Stieglmeier M."/>
            <person name="Klingl A."/>
            <person name="Woyke T."/>
            <person name="Ryan C.M."/>
            <person name="Banfield J.F."/>
        </authorList>
    </citation>
    <scope>NUCLEOTIDE SEQUENCE [LARGE SCALE GENOMIC DNA]</scope>
    <source>
        <strain evidence="13">CG22_combo_CG10-13_8_21_14_all_42_17</strain>
    </source>
</reference>
<dbReference type="GO" id="GO:0016020">
    <property type="term" value="C:membrane"/>
    <property type="evidence" value="ECO:0007669"/>
    <property type="project" value="UniProtKB-SubCell"/>
</dbReference>
<evidence type="ECO:0000256" key="11">
    <source>
        <dbReference type="ARBA" id="ARBA00023136"/>
    </source>
</evidence>
<keyword evidence="3" id="KW-0813">Transport</keyword>
<evidence type="ECO:0000313" key="13">
    <source>
        <dbReference type="EMBL" id="PIP55855.1"/>
    </source>
</evidence>
<evidence type="ECO:0000256" key="6">
    <source>
        <dbReference type="ARBA" id="ARBA00022723"/>
    </source>
</evidence>
<dbReference type="AlphaFoldDB" id="A0A2H0BDV1"/>
<evidence type="ECO:0000256" key="4">
    <source>
        <dbReference type="ARBA" id="ARBA00022660"/>
    </source>
</evidence>
<keyword evidence="7" id="KW-0249">Electron transport</keyword>
<keyword evidence="9" id="KW-0560">Oxidoreductase</keyword>
<evidence type="ECO:0000256" key="1">
    <source>
        <dbReference type="ARBA" id="ARBA00001962"/>
    </source>
</evidence>
<keyword evidence="5 12" id="KW-0812">Transmembrane</keyword>
<sequence>MREESNRHEQLALSLKDENLRREYAAPFDNHECWPSARFLAWLFVKSGTLIYGDRPSYAKFKAIEVIARVPYQSWELGVYTILTSFYTNERLAMVLSKFNTFSRLAQDNETMHVVVISQIVKRMKCERFFRHTIIPFIFSFFYFWTVYILFIFSKRSALDLNYLFESHAYEQYQKFLDNEGDRLRQTPILSDFLNFYGRSVRNEYEFFELVRNDELIHRNRSAENIEE</sequence>
<keyword evidence="10" id="KW-0408">Iron</keyword>
<evidence type="ECO:0000256" key="10">
    <source>
        <dbReference type="ARBA" id="ARBA00023004"/>
    </source>
</evidence>
<evidence type="ECO:0000313" key="14">
    <source>
        <dbReference type="Proteomes" id="UP000229794"/>
    </source>
</evidence>
<keyword evidence="6" id="KW-0479">Metal-binding</keyword>
<dbReference type="EMBL" id="PCST01000014">
    <property type="protein sequence ID" value="PIP55855.1"/>
    <property type="molecule type" value="Genomic_DNA"/>
</dbReference>
<keyword evidence="4" id="KW-0679">Respiratory chain</keyword>
<feature type="transmembrane region" description="Helical" evidence="12">
    <location>
        <begin position="133"/>
        <end position="153"/>
    </location>
</feature>
<evidence type="ECO:0000256" key="12">
    <source>
        <dbReference type="SAM" id="Phobius"/>
    </source>
</evidence>
<comment type="caution">
    <text evidence="13">The sequence shown here is derived from an EMBL/GenBank/DDBJ whole genome shotgun (WGS) entry which is preliminary data.</text>
</comment>
<accession>A0A2H0BDV1</accession>
<keyword evidence="8 12" id="KW-1133">Transmembrane helix</keyword>
<dbReference type="GO" id="GO:0046872">
    <property type="term" value="F:metal ion binding"/>
    <property type="evidence" value="ECO:0007669"/>
    <property type="project" value="UniProtKB-KW"/>
</dbReference>
<evidence type="ECO:0000256" key="3">
    <source>
        <dbReference type="ARBA" id="ARBA00022448"/>
    </source>
</evidence>
<dbReference type="Pfam" id="PF01786">
    <property type="entry name" value="AOX"/>
    <property type="match status" value="1"/>
</dbReference>
<evidence type="ECO:0000256" key="8">
    <source>
        <dbReference type="ARBA" id="ARBA00022989"/>
    </source>
</evidence>
<protein>
    <submittedName>
        <fullName evidence="13">Uncharacterized protein</fullName>
    </submittedName>
</protein>
<dbReference type="GO" id="GO:0009916">
    <property type="term" value="F:alternative oxidase activity"/>
    <property type="evidence" value="ECO:0007669"/>
    <property type="project" value="InterPro"/>
</dbReference>
<organism evidence="13 14">
    <name type="scientific">Candidatus Zambryskibacteria bacterium CG22_combo_CG10-13_8_21_14_all_42_17</name>
    <dbReference type="NCBI Taxonomy" id="1975118"/>
    <lineage>
        <taxon>Bacteria</taxon>
        <taxon>Candidatus Zambryskiibacteriota</taxon>
    </lineage>
</organism>
<comment type="cofactor">
    <cofactor evidence="1">
        <name>Fe cation</name>
        <dbReference type="ChEBI" id="CHEBI:24875"/>
    </cofactor>
</comment>
<evidence type="ECO:0000256" key="9">
    <source>
        <dbReference type="ARBA" id="ARBA00023002"/>
    </source>
</evidence>
<comment type="subcellular location">
    <subcellularLocation>
        <location evidence="2">Membrane</location>
    </subcellularLocation>
</comment>
<keyword evidence="11 12" id="KW-0472">Membrane</keyword>
<proteinExistence type="predicted"/>
<dbReference type="InterPro" id="IPR038659">
    <property type="entry name" value="AOX_sf"/>
</dbReference>
<evidence type="ECO:0000256" key="5">
    <source>
        <dbReference type="ARBA" id="ARBA00022692"/>
    </source>
</evidence>
<dbReference type="InterPro" id="IPR002680">
    <property type="entry name" value="AOX"/>
</dbReference>
<gene>
    <name evidence="13" type="ORF">COX06_01055</name>
</gene>
<name>A0A2H0BDV1_9BACT</name>